<protein>
    <submittedName>
        <fullName evidence="1">Uncharacterized protein</fullName>
    </submittedName>
</protein>
<dbReference type="EMBL" id="BMYV01000001">
    <property type="protein sequence ID" value="GGX65853.1"/>
    <property type="molecule type" value="Genomic_DNA"/>
</dbReference>
<dbReference type="AlphaFoldDB" id="A0A918KJZ9"/>
<evidence type="ECO:0000313" key="2">
    <source>
        <dbReference type="Proteomes" id="UP000600865"/>
    </source>
</evidence>
<dbReference type="Proteomes" id="UP000600865">
    <property type="component" value="Unassembled WGS sequence"/>
</dbReference>
<accession>A0A918KJZ9</accession>
<comment type="caution">
    <text evidence="1">The sequence shown here is derived from an EMBL/GenBank/DDBJ whole genome shotgun (WGS) entry which is preliminary data.</text>
</comment>
<evidence type="ECO:0000313" key="1">
    <source>
        <dbReference type="EMBL" id="GGX65853.1"/>
    </source>
</evidence>
<organism evidence="1 2">
    <name type="scientific">Litorimonas cladophorae</name>
    <dbReference type="NCBI Taxonomy" id="1220491"/>
    <lineage>
        <taxon>Bacteria</taxon>
        <taxon>Pseudomonadati</taxon>
        <taxon>Pseudomonadota</taxon>
        <taxon>Alphaproteobacteria</taxon>
        <taxon>Maricaulales</taxon>
        <taxon>Robiginitomaculaceae</taxon>
    </lineage>
</organism>
<name>A0A918KJZ9_9PROT</name>
<keyword evidence="2" id="KW-1185">Reference proteome</keyword>
<dbReference type="RefSeq" id="WP_189583537.1">
    <property type="nucleotide sequence ID" value="NZ_BMYV01000001.1"/>
</dbReference>
<gene>
    <name evidence="1" type="ORF">GCM10011309_15160</name>
</gene>
<proteinExistence type="predicted"/>
<sequence length="308" mass="34054">MSFWTRVFGRGATILPADGSGQTASFEPKIPRKTTGFKLNAVDCGDEWPKTWDRLLAPGWALEGHFTMWDVASFVREQRLAYPDAHLFAVLEDVHQAFYTSGHALERDGLANIEPEKTPGLHPASFESFADGEPAEFIGLSHPSEFPIRHAMFMDFVGKSAAGAWQGQLHWSDGKHGCPSIVGGTPERPAISGWEWGWDKRSYVMRVPAKTAAEAIAAFPNGYFYGDLQADQNYHLAKHLDETFDLRIFGLGATYAGYMRDTPLSKSEASALGANLAKLYSKAPDDVAKQIADIVYGQHTFFLSYADR</sequence>
<reference evidence="1 2" key="1">
    <citation type="journal article" date="2014" name="Int. J. Syst. Evol. Microbiol.">
        <title>Complete genome sequence of Corynebacterium casei LMG S-19264T (=DSM 44701T), isolated from a smear-ripened cheese.</title>
        <authorList>
            <consortium name="US DOE Joint Genome Institute (JGI-PGF)"/>
            <person name="Walter F."/>
            <person name="Albersmeier A."/>
            <person name="Kalinowski J."/>
            <person name="Ruckert C."/>
        </authorList>
    </citation>
    <scope>NUCLEOTIDE SEQUENCE [LARGE SCALE GENOMIC DNA]</scope>
    <source>
        <strain evidence="1 2">KCTC 23968</strain>
    </source>
</reference>